<dbReference type="PANTHER" id="PTHR44119">
    <property type="entry name" value="MAGNESIUM-CHELATASE SUBUNIT CHLH, CHLOROPLASTIC"/>
    <property type="match status" value="1"/>
</dbReference>
<keyword evidence="2" id="KW-0436">Ligase</keyword>
<name>A0AAP5I7H0_9CYAN</name>
<accession>A0AAP5I7H0</accession>
<comment type="caution">
    <text evidence="2">The sequence shown here is derived from an EMBL/GenBank/DDBJ whole genome shotgun (WGS) entry which is preliminary data.</text>
</comment>
<organism evidence="2 3">
    <name type="scientific">Aetokthonos hydrillicola Thurmond2011</name>
    <dbReference type="NCBI Taxonomy" id="2712845"/>
    <lineage>
        <taxon>Bacteria</taxon>
        <taxon>Bacillati</taxon>
        <taxon>Cyanobacteriota</taxon>
        <taxon>Cyanophyceae</taxon>
        <taxon>Nostocales</taxon>
        <taxon>Hapalosiphonaceae</taxon>
        <taxon>Aetokthonos</taxon>
    </lineage>
</organism>
<dbReference type="EMBL" id="JAALHA020000007">
    <property type="protein sequence ID" value="MDR9896261.1"/>
    <property type="molecule type" value="Genomic_DNA"/>
</dbReference>
<gene>
    <name evidence="2" type="primary">cobN</name>
    <name evidence="2" type="ORF">G7B40_017085</name>
</gene>
<dbReference type="CDD" id="cd10150">
    <property type="entry name" value="CobN_like"/>
    <property type="match status" value="1"/>
</dbReference>
<dbReference type="GO" id="GO:0051116">
    <property type="term" value="F:cobaltochelatase activity"/>
    <property type="evidence" value="ECO:0007669"/>
    <property type="project" value="UniProtKB-EC"/>
</dbReference>
<evidence type="ECO:0000313" key="2">
    <source>
        <dbReference type="EMBL" id="MDR9896261.1"/>
    </source>
</evidence>
<dbReference type="InterPro" id="IPR003672">
    <property type="entry name" value="CobN/Mg_chltase"/>
</dbReference>
<dbReference type="EC" id="6.6.1.2" evidence="2"/>
<evidence type="ECO:0000313" key="3">
    <source>
        <dbReference type="Proteomes" id="UP000667802"/>
    </source>
</evidence>
<evidence type="ECO:0000259" key="1">
    <source>
        <dbReference type="Pfam" id="PF02514"/>
    </source>
</evidence>
<sequence>MHRINATSGGWNPQSEEVTFIEQTPAPLVFLTAADTDIQALAKAVSNLPTTFPEFRVANLLQLQQQISIDTYAEEVLEFAQVIVLRLLGGRSYWSYGLEIVEEMVQRSGKTLIIMPGDDALDPDLISHSTLPLTKVSQVWRYFNEGGVENIVNALLFIADTCLSTSFNPPAPKVIPRVGLYEWKPPLWGSQKSKVKSQKSGVGERVGILFYRAHYLAKNTKVIDALCAALVERNLEPVPVFVSSLRETDVQAQLMEFFKPKNSGEQISVLLNTTSFSLARLDTEVPQIDLWQKLDVPVLQVIHSGGAIEQWESQFQGLSPRDIAMNVALPEVDGRIITRAVSFKSLQSRNSNLETDVVVYEPVSDRIEFVADLALHWVRLRSKPPEERHIALILANYPTRDGRLGNGVGLDTPASCVEILNALQLAGYQVENLPATGNELIERLTSGVTNDLEGRELRPVWQSVSIKEYQEYFASLPEKVQQGISERWGNLAIDENVSPTISIPGIQLGNVFVGIQPARGYDVDPSLNYHAPDLEPTHTYLAFYYWVRKHFDADAVVHVGKHGNLEWLPGKSVALSSDCYPEVALGSLPHLYPFIVNDPGEGSQAKRRAQAVIVDHLTPPLTRAELYGSLQELENLIDEYYEAESLDPVRLPVICERIGELVTQENLHLDLGLEIAPPELLSQNPQLRKSQGRETLVHRGRSSIQNFLNCADGYLCELKESQIRDGLHIFGQCPQERQLRDLIVAIARHPHRNLPGLTRALAQDFGLDFDPLTDDFSSELSEKSRQILADKTQNSTCRSVGDAVEVLEQYAAILVEQVINNSVPEIQYPQSQLVLNWIRSNLLPALQETHLEITHLLHGLDGKYVSSGPAGAPTRGRPEVLPTGKNFFSVDIRALPTEIAWSVGRKAAEALIEFYSQKNGEYPKSLGLSLWGTATMRTGGDDIAEALALLGVQPVWDGVARRVVDFEILPLSVLGRPRVDVTLRISGFFRDAFPNLIDLFDQAVAAVAALDEPPEQNPLAKQVSEETEYWKKMGFSLEEATRRSRYRIFGSKPGAYGAGLQGLIESQNWTDDQDLARAYINWSCYAYGGSPSGEVKSQKSKFKSQGDLEQGGVSCNSPVSAPEAFQQRLQNMQIVLHNQDNREHDLLDSDDYYQFQGGLTAAVRAVQGKNPETYFGDNSILDKPRVRHVKEEIARVYRSRVVNPKWIAGVMRHGYKGAFEIAATVDYLFAYDATAKCVEDHMYQGIVQAYLFDSSVLEFIQDNNPYALRDIAERLLEAYKRNLWQDVSIQTLEYLRNLVHQAEAVIEEKTVV</sequence>
<reference evidence="3" key="1">
    <citation type="journal article" date="2021" name="Science">
        <title>Hunting the eagle killer: A cyanobacterial neurotoxin causes vacuolar myelinopathy.</title>
        <authorList>
            <person name="Breinlinger S."/>
            <person name="Phillips T.J."/>
            <person name="Haram B.N."/>
            <person name="Mares J."/>
            <person name="Martinez Yerena J.A."/>
            <person name="Hrouzek P."/>
            <person name="Sobotka R."/>
            <person name="Henderson W.M."/>
            <person name="Schmieder P."/>
            <person name="Williams S.M."/>
            <person name="Lauderdale J.D."/>
            <person name="Wilde H.D."/>
            <person name="Gerrin W."/>
            <person name="Kust A."/>
            <person name="Washington J.W."/>
            <person name="Wagner C."/>
            <person name="Geier B."/>
            <person name="Liebeke M."/>
            <person name="Enke H."/>
            <person name="Niedermeyer T.H.J."/>
            <person name="Wilde S.B."/>
        </authorList>
    </citation>
    <scope>NUCLEOTIDE SEQUENCE [LARGE SCALE GENOMIC DNA]</scope>
    <source>
        <strain evidence="3">Thurmond2011</strain>
    </source>
</reference>
<proteinExistence type="predicted"/>
<protein>
    <submittedName>
        <fullName evidence="2">Cobaltochelatase subunit CobN</fullName>
        <ecNumber evidence="2">6.6.1.2</ecNumber>
    </submittedName>
</protein>
<dbReference type="RefSeq" id="WP_208338905.1">
    <property type="nucleotide sequence ID" value="NZ_CAWQFN010000334.1"/>
</dbReference>
<feature type="domain" description="CobN/magnesium chelatase" evidence="1">
    <location>
        <begin position="140"/>
        <end position="1287"/>
    </location>
</feature>
<dbReference type="InterPro" id="IPR011953">
    <property type="entry name" value="Cobalto_CobN"/>
</dbReference>
<dbReference type="Pfam" id="PF02514">
    <property type="entry name" value="CobN-Mg_chel"/>
    <property type="match status" value="1"/>
</dbReference>
<keyword evidence="3" id="KW-1185">Reference proteome</keyword>
<dbReference type="PANTHER" id="PTHR44119:SF4">
    <property type="entry name" value="AEROBIC COBALTOCHELATASE SUBUNIT COBN"/>
    <property type="match status" value="1"/>
</dbReference>
<dbReference type="NCBIfam" id="TIGR02257">
    <property type="entry name" value="cobalto_cobN"/>
    <property type="match status" value="1"/>
</dbReference>
<dbReference type="Proteomes" id="UP000667802">
    <property type="component" value="Unassembled WGS sequence"/>
</dbReference>
<dbReference type="GO" id="GO:0009236">
    <property type="term" value="P:cobalamin biosynthetic process"/>
    <property type="evidence" value="ECO:0007669"/>
    <property type="project" value="InterPro"/>
</dbReference>